<dbReference type="Proteomes" id="UP000193749">
    <property type="component" value="Unassembled WGS sequence"/>
</dbReference>
<comment type="caution">
    <text evidence="1">The sequence shown here is derived from an EMBL/GenBank/DDBJ whole genome shotgun (WGS) entry which is preliminary data.</text>
</comment>
<organism evidence="1 2">
    <name type="scientific">Pantoea cypripedii</name>
    <name type="common">Pectobacterium cypripedii</name>
    <name type="synonym">Erwinia cypripedii</name>
    <dbReference type="NCBI Taxonomy" id="55209"/>
    <lineage>
        <taxon>Bacteria</taxon>
        <taxon>Pseudomonadati</taxon>
        <taxon>Pseudomonadota</taxon>
        <taxon>Gammaproteobacteria</taxon>
        <taxon>Enterobacterales</taxon>
        <taxon>Erwiniaceae</taxon>
        <taxon>Pantoea</taxon>
    </lineage>
</organism>
<proteinExistence type="predicted"/>
<reference evidence="1 2" key="1">
    <citation type="journal article" date="2017" name="Antonie Van Leeuwenhoek">
        <title>Phylogenomic resolution of the bacterial genus Pantoea and its relationship with Erwinia and Tatumella.</title>
        <authorList>
            <person name="Palmer M."/>
            <person name="Steenkamp E.T."/>
            <person name="Coetzee M.P."/>
            <person name="Chan W.Y."/>
            <person name="van Zyl E."/>
            <person name="De Maayer P."/>
            <person name="Coutinho T.A."/>
            <person name="Blom J."/>
            <person name="Smits T.H."/>
            <person name="Duffy B."/>
            <person name="Venter S.N."/>
        </authorList>
    </citation>
    <scope>NUCLEOTIDE SEQUENCE [LARGE SCALE GENOMIC DNA]</scope>
    <source>
        <strain evidence="1 2">LMG 2657</strain>
    </source>
</reference>
<dbReference type="RefSeq" id="WP_084874418.1">
    <property type="nucleotide sequence ID" value="NZ_JAGGMY010000001.1"/>
</dbReference>
<name>A0A1X1ETZ4_PANCY</name>
<evidence type="ECO:0000313" key="2">
    <source>
        <dbReference type="Proteomes" id="UP000193749"/>
    </source>
</evidence>
<protein>
    <submittedName>
        <fullName evidence="1">Uncharacterized protein</fullName>
    </submittedName>
</protein>
<accession>A0A1X1ETZ4</accession>
<dbReference type="STRING" id="55209.HA50_08950"/>
<keyword evidence="2" id="KW-1185">Reference proteome</keyword>
<evidence type="ECO:0000313" key="1">
    <source>
        <dbReference type="EMBL" id="ORM93468.1"/>
    </source>
</evidence>
<gene>
    <name evidence="1" type="ORF">HA50_08950</name>
</gene>
<dbReference type="EMBL" id="MLJI01000001">
    <property type="protein sequence ID" value="ORM93468.1"/>
    <property type="molecule type" value="Genomic_DNA"/>
</dbReference>
<dbReference type="AlphaFoldDB" id="A0A1X1ETZ4"/>
<sequence length="589" mass="66724">MDPIGTIAVNPLSAEGAHAAAPPPIINIHQVANRQDYDISSFFIDKNTPIDFAHFDFNDMSHQKMSDEAWKAASEAMRLHFKEKYEGKPYPDDCVGKYISSHKYPLARGKDYYPLKFDINGDNIMTHGTKLAVVLYSLANCNLQIVPAIKQLKLLGKIHSDIKLTNAENFYQLCSQVRVSRLSLKNCTFHDVKELARLAALHGDDLFNTIPIVVIGDGSEPGELFANVEAQGTCKRLNIRILACSDENTKNITLDCLQKIFDITKNDRIKNIRVCTWDALERKNDRDTPDIGYIQASGDTIETHARPALNLSHIKNNLQGLLSLFYIDKSTPIPFDQFDFNDTGHRTLSETFMREDLEEIRQELVRNYANDRFPYKTIREYLAYTPEPDPDNINFRPDAFDPYGDSPVVHGTNLDVVTHAIINCGLQLVPGIEQLLRLGKQHEINYKANPELMYLLSVAVRATTLRNLSSGFNDAEFFSLAGAKESTNILSSIPVMIIGDGVNERDMYAGLSNECAYARVNIWILVLRDDAERRIVMGWFEKVRDLLDIKEINSLMFCTLQDVTDCRRKTGRRVRPDLEALMEKCHTLA</sequence>